<proteinExistence type="predicted"/>
<dbReference type="PROSITE" id="PS51257">
    <property type="entry name" value="PROKAR_LIPOPROTEIN"/>
    <property type="match status" value="1"/>
</dbReference>
<protein>
    <recommendedName>
        <fullName evidence="3">Peptidase S9 prolyl oligopeptidase catalytic domain-containing protein</fullName>
    </recommendedName>
</protein>
<feature type="domain" description="Peptidase S9 prolyl oligopeptidase catalytic" evidence="3">
    <location>
        <begin position="682"/>
        <end position="855"/>
    </location>
</feature>
<evidence type="ECO:0000256" key="1">
    <source>
        <dbReference type="ARBA" id="ARBA00022801"/>
    </source>
</evidence>
<dbReference type="AlphaFoldDB" id="A0A059FID9"/>
<dbReference type="PATRIC" id="fig|1280952.3.peg.691"/>
<evidence type="ECO:0000313" key="4">
    <source>
        <dbReference type="EMBL" id="KCZ90253.1"/>
    </source>
</evidence>
<dbReference type="InterPro" id="IPR001375">
    <property type="entry name" value="Peptidase_S9_cat"/>
</dbReference>
<evidence type="ECO:0000313" key="5">
    <source>
        <dbReference type="Proteomes" id="UP000024816"/>
    </source>
</evidence>
<name>A0A059FID9_9PROT</name>
<gene>
    <name evidence="4" type="ORF">HJA_03461</name>
</gene>
<dbReference type="eggNOG" id="COG1506">
    <property type="taxonomic scope" value="Bacteria"/>
</dbReference>
<dbReference type="GO" id="GO:0004252">
    <property type="term" value="F:serine-type endopeptidase activity"/>
    <property type="evidence" value="ECO:0007669"/>
    <property type="project" value="TreeGrafter"/>
</dbReference>
<evidence type="ECO:0000256" key="2">
    <source>
        <dbReference type="SAM" id="SignalP"/>
    </source>
</evidence>
<dbReference type="GO" id="GO:0006508">
    <property type="term" value="P:proteolysis"/>
    <property type="evidence" value="ECO:0007669"/>
    <property type="project" value="InterPro"/>
</dbReference>
<dbReference type="SUPFAM" id="SSF53474">
    <property type="entry name" value="alpha/beta-Hydrolases"/>
    <property type="match status" value="1"/>
</dbReference>
<keyword evidence="5" id="KW-1185">Reference proteome</keyword>
<dbReference type="Pfam" id="PF00326">
    <property type="entry name" value="Peptidase_S9"/>
    <property type="match status" value="1"/>
</dbReference>
<evidence type="ECO:0000259" key="3">
    <source>
        <dbReference type="Pfam" id="PF00326"/>
    </source>
</evidence>
<reference evidence="4 5" key="1">
    <citation type="journal article" date="2014" name="Antonie Van Leeuwenhoek">
        <title>Hyphomonas beringensis sp. nov. and Hyphomonas chukchiensis sp. nov., isolated from surface seawater of the Bering Sea and Chukchi Sea.</title>
        <authorList>
            <person name="Li C."/>
            <person name="Lai Q."/>
            <person name="Li G."/>
            <person name="Dong C."/>
            <person name="Wang J."/>
            <person name="Liao Y."/>
            <person name="Shao Z."/>
        </authorList>
    </citation>
    <scope>NUCLEOTIDE SEQUENCE [LARGE SCALE GENOMIC DNA]</scope>
    <source>
        <strain evidence="4 5">VP2</strain>
    </source>
</reference>
<keyword evidence="2" id="KW-0732">Signal</keyword>
<dbReference type="PANTHER" id="PTHR42776">
    <property type="entry name" value="SERINE PEPTIDASE S9 FAMILY MEMBER"/>
    <property type="match status" value="1"/>
</dbReference>
<keyword evidence="1" id="KW-0378">Hydrolase</keyword>
<accession>A0A059FID9</accession>
<dbReference type="Gene3D" id="2.120.10.30">
    <property type="entry name" value="TolB, C-terminal domain"/>
    <property type="match status" value="1"/>
</dbReference>
<comment type="caution">
    <text evidence="4">The sequence shown here is derived from an EMBL/GenBank/DDBJ whole genome shotgun (WGS) entry which is preliminary data.</text>
</comment>
<dbReference type="Proteomes" id="UP000024816">
    <property type="component" value="Unassembled WGS sequence"/>
</dbReference>
<dbReference type="InterPro" id="IPR011042">
    <property type="entry name" value="6-blade_b-propeller_TolB-like"/>
</dbReference>
<organism evidence="4 5">
    <name type="scientific">Hyphomonas jannaschiana VP2</name>
    <dbReference type="NCBI Taxonomy" id="1280952"/>
    <lineage>
        <taxon>Bacteria</taxon>
        <taxon>Pseudomonadati</taxon>
        <taxon>Pseudomonadota</taxon>
        <taxon>Alphaproteobacteria</taxon>
        <taxon>Hyphomonadales</taxon>
        <taxon>Hyphomonadaceae</taxon>
        <taxon>Hyphomonas</taxon>
    </lineage>
</organism>
<dbReference type="InterPro" id="IPR029058">
    <property type="entry name" value="AB_hydrolase_fold"/>
</dbReference>
<dbReference type="Gene3D" id="3.40.50.1820">
    <property type="entry name" value="alpha/beta hydrolase"/>
    <property type="match status" value="1"/>
</dbReference>
<dbReference type="PANTHER" id="PTHR42776:SF27">
    <property type="entry name" value="DIPEPTIDYL PEPTIDASE FAMILY MEMBER 6"/>
    <property type="match status" value="1"/>
</dbReference>
<dbReference type="STRING" id="1280952.HJA_03461"/>
<dbReference type="SUPFAM" id="SSF82171">
    <property type="entry name" value="DPP6 N-terminal domain-like"/>
    <property type="match status" value="1"/>
</dbReference>
<feature type="chain" id="PRO_5001572269" description="Peptidase S9 prolyl oligopeptidase catalytic domain-containing protein" evidence="2">
    <location>
        <begin position="35"/>
        <end position="868"/>
    </location>
</feature>
<sequence length="868" mass="93304">MACRSCLSLVRRLLPATVLLVLSACSLALSPAAASPQERSKGLTLDALLKMEGLGEARFDPTGRWLVFERIRPYDAYPDYSYRTHAFRSSGHQVWRVDLQAGTDPELMPGIDPSAHAWIESFSPDGTRLAVTQYRASRLSLSACEMETGACKAFEPVPRTDWTGEYRPVWVSEDQLVYTALPAGQEMAQASLRAATGAWLTKTWAAAWRGDTVTSDEVRTRPPVTSSESVAGQLVRVDARTGETDIMAEGRFADLRPSPDGTQLAALAVSGPLPLDPGRLQAAIPRRHRLVLFDLEAGTQEQLADGKDFAAYTLAWAPEGDGLLGFAWEDGSGPSSGRFRVIDTATGKLTTYTHSGLDLASERERGFAMRPERAVFLGKDIAIFARPVPTGHESEALFTPKDIGEAGLARSDWYRLSADGTHEALTGDLDHVSGVPLETGRDCFLIQAGQGLYCMGSDRRRKQLISSASGDLRFVPAGSYSTYGALSRPDPGGGALVEASKGEASAAILIGPATRGLPETMSVKSPAKGAAPIAGSLKGAAALFRVGSRAGAELLLVREGADTRGRPLARINDHLQDVAFGTWHSVSYRLEHPGDASVAQDVASCLLLPPNTTEVPLPLIVEVYPGTVPRCEPRTPILSYPNPNSPYLWAGRGYAYARIALPRDYIGTEDGPIAGMDEAVDAGLDALLATGHVDPDKIVLSGFSQGAVSALYVAAHSHRFAAIIARNGWADLTSHYFGPPGIYSILDPDYFGSEFIRYEAGAGSEFSLGGSPFEDPGIFYRNSPVLLAPDINAPVLLMHSDMDSFSMEQFDEMYSALLRAGKDARYVRYWGEGHGPSSPANIRDMWTRFDAFMEDVGVMPAVAGSTPE</sequence>
<feature type="signal peptide" evidence="2">
    <location>
        <begin position="1"/>
        <end position="34"/>
    </location>
</feature>
<dbReference type="EMBL" id="ARYJ01000002">
    <property type="protein sequence ID" value="KCZ90253.1"/>
    <property type="molecule type" value="Genomic_DNA"/>
</dbReference>